<feature type="compositionally biased region" description="Polar residues" evidence="6">
    <location>
        <begin position="246"/>
        <end position="255"/>
    </location>
</feature>
<comment type="caution">
    <text evidence="10">The sequence shown here is derived from an EMBL/GenBank/DDBJ whole genome shotgun (WGS) entry which is preliminary data.</text>
</comment>
<dbReference type="InterPro" id="IPR001708">
    <property type="entry name" value="YidC/ALB3/OXA1/COX18"/>
</dbReference>
<feature type="domain" description="Membrane insertase YidC/Oxa/ALB C-terminal" evidence="8">
    <location>
        <begin position="430"/>
        <end position="587"/>
    </location>
</feature>
<dbReference type="Proteomes" id="UP001634394">
    <property type="component" value="Unassembled WGS sequence"/>
</dbReference>
<feature type="region of interest" description="Disordered" evidence="6">
    <location>
        <begin position="57"/>
        <end position="279"/>
    </location>
</feature>
<dbReference type="GO" id="GO:0016020">
    <property type="term" value="C:membrane"/>
    <property type="evidence" value="ECO:0007669"/>
    <property type="project" value="UniProtKB-SubCell"/>
</dbReference>
<keyword evidence="2 5" id="KW-0812">Transmembrane</keyword>
<gene>
    <name evidence="10" type="ORF">ACJMK2_033555</name>
</gene>
<evidence type="ECO:0000256" key="5">
    <source>
        <dbReference type="RuleBase" id="RU003945"/>
    </source>
</evidence>
<dbReference type="InterPro" id="IPR019327">
    <property type="entry name" value="WKF"/>
</dbReference>
<evidence type="ECO:0000256" key="4">
    <source>
        <dbReference type="ARBA" id="ARBA00023136"/>
    </source>
</evidence>
<name>A0ABD3WSH2_SINWO</name>
<dbReference type="Pfam" id="PF02096">
    <property type="entry name" value="60KD_IMP"/>
    <property type="match status" value="1"/>
</dbReference>
<evidence type="ECO:0000256" key="6">
    <source>
        <dbReference type="SAM" id="MobiDB-lite"/>
    </source>
</evidence>
<organism evidence="10 11">
    <name type="scientific">Sinanodonta woodiana</name>
    <name type="common">Chinese pond mussel</name>
    <name type="synonym">Anodonta woodiana</name>
    <dbReference type="NCBI Taxonomy" id="1069815"/>
    <lineage>
        <taxon>Eukaryota</taxon>
        <taxon>Metazoa</taxon>
        <taxon>Spiralia</taxon>
        <taxon>Lophotrochozoa</taxon>
        <taxon>Mollusca</taxon>
        <taxon>Bivalvia</taxon>
        <taxon>Autobranchia</taxon>
        <taxon>Heteroconchia</taxon>
        <taxon>Palaeoheterodonta</taxon>
        <taxon>Unionida</taxon>
        <taxon>Unionoidea</taxon>
        <taxon>Unionidae</taxon>
        <taxon>Unioninae</taxon>
        <taxon>Sinanodonta</taxon>
    </lineage>
</organism>
<keyword evidence="4 7" id="KW-0472">Membrane</keyword>
<dbReference type="InterPro" id="IPR028055">
    <property type="entry name" value="YidC/Oxa/ALB_C"/>
</dbReference>
<feature type="compositionally biased region" description="Basic residues" evidence="6">
    <location>
        <begin position="259"/>
        <end position="273"/>
    </location>
</feature>
<comment type="similarity">
    <text evidence="5">Belongs to the OXA1/ALB3/YidC family.</text>
</comment>
<dbReference type="GO" id="GO:0051205">
    <property type="term" value="P:protein insertion into membrane"/>
    <property type="evidence" value="ECO:0007669"/>
    <property type="project" value="UniProtKB-ARBA"/>
</dbReference>
<comment type="subcellular location">
    <subcellularLocation>
        <location evidence="1 5">Membrane</location>
        <topology evidence="1 5">Multi-pass membrane protein</topology>
    </subcellularLocation>
</comment>
<sequence length="627" mass="73025">MKRRRDEESELDAVEIKKLKKKHKRSSHHYKNEVPVCSEEKIKPLDLMEYRSDVSKMSTKHNASGFELTEMDLNDNIRKTKKKHEVSEKNTPEKQEKDTNDHLFKEEFKKHAISDLGFSETNKQDTIIKKPKKKHKTKEADSSDESKLNNLGVLVDSDLKSCYTSESDRNGIKKKKKHKHDKDSRIFQENIHAESSSVADIKKDKKKKKKNKDKNKQVDYHIPVTGEATADPEPNKEISENKQSLEENFQLNGDETCSKRSKKKMKSKGKALKQKSDSESQTNALEYLRQWQSDGENWKFQKVRQVWLLHNVYNKDKIGEKDFDILLRYLEPLRGRAREKTLSEAEEIMKSYESKEEADMDEEKLLKVQRARQVIQILSIEPGQAFVTLPLSIYSRKMIFKYLHLHGTVLKQMAERLNVEVNMARKQFGFDEKEAKYMFAAQMNKLKKDLYIKHNCHPFKATAVVWFQLPVWICLSLSLRNLSGASLLEAGHIHPDMMHGGLLWFSDLTQFDPTYIVPAIAFLLYLANIEMSYLQHLKLPRLQNILIYIFRGLSIFVLCIGCQLPSCVPYYWMVSSGIGLVQNLLLMSPNFKKKLKIPSFPHESETPYLDLIKHAKIKYLGRTTEKK</sequence>
<feature type="domain" description="WKF" evidence="9">
    <location>
        <begin position="286"/>
        <end position="348"/>
    </location>
</feature>
<dbReference type="EMBL" id="JBJQND010000005">
    <property type="protein sequence ID" value="KAL3875623.1"/>
    <property type="molecule type" value="Genomic_DNA"/>
</dbReference>
<accession>A0ABD3WSH2</accession>
<keyword evidence="3 7" id="KW-1133">Transmembrane helix</keyword>
<dbReference type="CDD" id="cd20069">
    <property type="entry name" value="5TM_Oxa1-like"/>
    <property type="match status" value="1"/>
</dbReference>
<evidence type="ECO:0000256" key="2">
    <source>
        <dbReference type="ARBA" id="ARBA00022692"/>
    </source>
</evidence>
<feature type="compositionally biased region" description="Basic and acidic residues" evidence="6">
    <location>
        <begin position="233"/>
        <end position="245"/>
    </location>
</feature>
<feature type="compositionally biased region" description="Basic and acidic residues" evidence="6">
    <location>
        <begin position="85"/>
        <end position="113"/>
    </location>
</feature>
<dbReference type="Pfam" id="PF10180">
    <property type="entry name" value="WKF"/>
    <property type="match status" value="1"/>
</dbReference>
<feature type="compositionally biased region" description="Basic and acidic residues" evidence="6">
    <location>
        <begin position="138"/>
        <end position="147"/>
    </location>
</feature>
<keyword evidence="11" id="KW-1185">Reference proteome</keyword>
<dbReference type="PANTHER" id="PTHR12428">
    <property type="entry name" value="OXA1"/>
    <property type="match status" value="1"/>
</dbReference>
<evidence type="ECO:0000256" key="1">
    <source>
        <dbReference type="ARBA" id="ARBA00004141"/>
    </source>
</evidence>
<evidence type="ECO:0000256" key="7">
    <source>
        <dbReference type="SAM" id="Phobius"/>
    </source>
</evidence>
<feature type="compositionally biased region" description="Basic residues" evidence="6">
    <location>
        <begin position="204"/>
        <end position="213"/>
    </location>
</feature>
<dbReference type="AlphaFoldDB" id="A0ABD3WSH2"/>
<protein>
    <submittedName>
        <fullName evidence="10">Uncharacterized protein</fullName>
    </submittedName>
</protein>
<evidence type="ECO:0000256" key="3">
    <source>
        <dbReference type="ARBA" id="ARBA00022989"/>
    </source>
</evidence>
<evidence type="ECO:0000313" key="11">
    <source>
        <dbReference type="Proteomes" id="UP001634394"/>
    </source>
</evidence>
<feature type="transmembrane region" description="Helical" evidence="7">
    <location>
        <begin position="570"/>
        <end position="587"/>
    </location>
</feature>
<evidence type="ECO:0000259" key="9">
    <source>
        <dbReference type="Pfam" id="PF10180"/>
    </source>
</evidence>
<dbReference type="PANTHER" id="PTHR12428:SF65">
    <property type="entry name" value="CYTOCHROME C OXIDASE ASSEMBLY PROTEIN COX18, MITOCHONDRIAL"/>
    <property type="match status" value="1"/>
</dbReference>
<proteinExistence type="inferred from homology"/>
<reference evidence="10 11" key="1">
    <citation type="submission" date="2024-11" db="EMBL/GenBank/DDBJ databases">
        <title>Chromosome-level genome assembly of the freshwater bivalve Anodonta woodiana.</title>
        <authorList>
            <person name="Chen X."/>
        </authorList>
    </citation>
    <scope>NUCLEOTIDE SEQUENCE [LARGE SCALE GENOMIC DNA]</scope>
    <source>
        <strain evidence="10">MN2024</strain>
        <tissue evidence="10">Gills</tissue>
    </source>
</reference>
<feature type="transmembrane region" description="Helical" evidence="7">
    <location>
        <begin position="545"/>
        <end position="564"/>
    </location>
</feature>
<feature type="transmembrane region" description="Helical" evidence="7">
    <location>
        <begin position="515"/>
        <end position="533"/>
    </location>
</feature>
<evidence type="ECO:0000313" key="10">
    <source>
        <dbReference type="EMBL" id="KAL3875623.1"/>
    </source>
</evidence>
<evidence type="ECO:0000259" key="8">
    <source>
        <dbReference type="Pfam" id="PF02096"/>
    </source>
</evidence>